<dbReference type="GO" id="GO:0016787">
    <property type="term" value="F:hydrolase activity"/>
    <property type="evidence" value="ECO:0007669"/>
    <property type="project" value="UniProtKB-KW"/>
</dbReference>
<dbReference type="Proteomes" id="UP000324101">
    <property type="component" value="Chromosome"/>
</dbReference>
<name>A0A5P2DQ89_STRVZ</name>
<protein>
    <submittedName>
        <fullName evidence="3">Alpha/beta hydrolase</fullName>
    </submittedName>
</protein>
<dbReference type="InterPro" id="IPR029058">
    <property type="entry name" value="AB_hydrolase_fold"/>
</dbReference>
<accession>A0A5P2DQ89</accession>
<feature type="compositionally biased region" description="Polar residues" evidence="1">
    <location>
        <begin position="44"/>
        <end position="55"/>
    </location>
</feature>
<dbReference type="SUPFAM" id="SSF53474">
    <property type="entry name" value="alpha/beta-Hydrolases"/>
    <property type="match status" value="1"/>
</dbReference>
<dbReference type="Pfam" id="PF00561">
    <property type="entry name" value="Abhydrolase_1"/>
    <property type="match status" value="1"/>
</dbReference>
<reference evidence="3 4" key="1">
    <citation type="submission" date="2018-05" db="EMBL/GenBank/DDBJ databases">
        <title>Streptomyces venezuelae.</title>
        <authorList>
            <person name="Kim W."/>
            <person name="Lee N."/>
            <person name="Cho B.-K."/>
        </authorList>
    </citation>
    <scope>NUCLEOTIDE SEQUENCE [LARGE SCALE GENOMIC DNA]</scope>
    <source>
        <strain evidence="3 4">ATCC 21018</strain>
    </source>
</reference>
<dbReference type="InterPro" id="IPR000073">
    <property type="entry name" value="AB_hydrolase_1"/>
</dbReference>
<evidence type="ECO:0000313" key="3">
    <source>
        <dbReference type="EMBL" id="QES57375.1"/>
    </source>
</evidence>
<feature type="compositionally biased region" description="Basic and acidic residues" evidence="1">
    <location>
        <begin position="29"/>
        <end position="42"/>
    </location>
</feature>
<feature type="region of interest" description="Disordered" evidence="1">
    <location>
        <begin position="1"/>
        <end position="57"/>
    </location>
</feature>
<proteinExistence type="predicted"/>
<dbReference type="OrthoDB" id="4536625at2"/>
<dbReference type="EMBL" id="CP029189">
    <property type="protein sequence ID" value="QES57375.1"/>
    <property type="molecule type" value="Genomic_DNA"/>
</dbReference>
<dbReference type="PIRSF" id="PIRSF037442">
    <property type="entry name" value="UCP037442_abhydr"/>
    <property type="match status" value="1"/>
</dbReference>
<dbReference type="AlphaFoldDB" id="A0A5P2DQ89"/>
<evidence type="ECO:0000259" key="2">
    <source>
        <dbReference type="Pfam" id="PF00561"/>
    </source>
</evidence>
<evidence type="ECO:0000313" key="4">
    <source>
        <dbReference type="Proteomes" id="UP000324101"/>
    </source>
</evidence>
<organism evidence="3 4">
    <name type="scientific">Streptomyces venezuelae</name>
    <dbReference type="NCBI Taxonomy" id="54571"/>
    <lineage>
        <taxon>Bacteria</taxon>
        <taxon>Bacillati</taxon>
        <taxon>Actinomycetota</taxon>
        <taxon>Actinomycetes</taxon>
        <taxon>Kitasatosporales</taxon>
        <taxon>Streptomycetaceae</taxon>
        <taxon>Streptomyces</taxon>
    </lineage>
</organism>
<gene>
    <name evidence="3" type="ORF">DEJ51_26985</name>
</gene>
<dbReference type="InterPro" id="IPR017208">
    <property type="entry name" value="UCP037442_abhydr"/>
</dbReference>
<feature type="domain" description="AB hydrolase-1" evidence="2">
    <location>
        <begin position="77"/>
        <end position="290"/>
    </location>
</feature>
<sequence>MDHHTFRSPDNVARRGPAADRPPPETVEDGPRHAQDGHERGRSVMQSAEVSTQTVRAEDGATVHVRFHRRPDDPSAPVLVCMPAMGTRAVSYTPLAESLVQAGFQVVLGELRGQGTSSVQVRRGVRYGYHEMVTYDYPALFREVAAAFPLAPRHLLGHSLGGQLGALYLSQEPHMAAGAILVGAPSCHWRGWPFPQGLGLLAGFQFAAALASVYGYFPGRRLGVLGNDSAQLLRDMAAQVRTGRYDVPSSPVDFEPWLAGLDLPVLAVAIEGDPMAPPGGVRGLCGKLTSARVTYWELALGEGTVGGPHYRWIRDNAALVERVRAFVDRV</sequence>
<dbReference type="Gene3D" id="3.40.50.1820">
    <property type="entry name" value="alpha/beta hydrolase"/>
    <property type="match status" value="1"/>
</dbReference>
<keyword evidence="3" id="KW-0378">Hydrolase</keyword>
<evidence type="ECO:0000256" key="1">
    <source>
        <dbReference type="SAM" id="MobiDB-lite"/>
    </source>
</evidence>